<proteinExistence type="predicted"/>
<evidence type="ECO:0008006" key="3">
    <source>
        <dbReference type="Google" id="ProtNLM"/>
    </source>
</evidence>
<gene>
    <name evidence="1" type="ORF">MKQ68_17695</name>
</gene>
<evidence type="ECO:0000313" key="1">
    <source>
        <dbReference type="EMBL" id="UYQ91921.1"/>
    </source>
</evidence>
<dbReference type="PROSITE" id="PS51257">
    <property type="entry name" value="PROKAR_LIPOPROTEIN"/>
    <property type="match status" value="1"/>
</dbReference>
<keyword evidence="2" id="KW-1185">Reference proteome</keyword>
<evidence type="ECO:0000313" key="2">
    <source>
        <dbReference type="Proteomes" id="UP001162741"/>
    </source>
</evidence>
<dbReference type="RefSeq" id="WP_264280273.1">
    <property type="nucleotide sequence ID" value="NZ_CP107006.1"/>
</dbReference>
<name>A0ABY6IXJ1_9BACT</name>
<dbReference type="Proteomes" id="UP001162741">
    <property type="component" value="Chromosome"/>
</dbReference>
<sequence>MKKVIYLVACCLSLLACNKDDDKVSGPVITLGEGFEEVENLNVGEELTVPVNVKAAAGIRRLAYYFITQTANGTASTTPVYIDKTDYPTELNENIVFKVPQNMVELVIISFDKQMKNTEKHIVPKNVRLTPVLTFKDNVKFRASVFENKQLTVEASFTSQHDVTALTYQTIVDGKANAESPITITNPKTMAFAATVTVVKNMSGIIIKAKNSYNGTALDTFKIGTVVDDAVTIALEGNKPNIAVVYAGIDNTLAGTVFSGSAVSTLTYAVKTNGVYGAELPVTIGTPKDEFIFSITYPGANGIQALRISGRNEGGKTIQTEYLVGKVYNKLLHIADIKLTTEIGAGKTNWFSTYSTPHVLDVAAAAGKQVMLDFLLYEHGATDYRISSAAAFNAGAAYSTAMAPYMAGFNTATYTLVTTNRPSLTTAAFDAINWDGELNDYIANKVKAPAAAGGENYNVNGTNRRFNNTLVVGTGFIIGWGTWTPINNEAFGIVMVKEYSVNNGVATVTLEVKAPAEDNRTKYNGGSTLSYP</sequence>
<dbReference type="EMBL" id="CP107006">
    <property type="protein sequence ID" value="UYQ91921.1"/>
    <property type="molecule type" value="Genomic_DNA"/>
</dbReference>
<reference evidence="1" key="1">
    <citation type="submission" date="2022-10" db="EMBL/GenBank/DDBJ databases">
        <title>Chitinophaga sp. nov., isolated from soil.</title>
        <authorList>
            <person name="Jeon C.O."/>
        </authorList>
    </citation>
    <scope>NUCLEOTIDE SEQUENCE</scope>
    <source>
        <strain evidence="1">R8</strain>
    </source>
</reference>
<accession>A0ABY6IXJ1</accession>
<protein>
    <recommendedName>
        <fullName evidence="3">DUF1735 domain-containing protein</fullName>
    </recommendedName>
</protein>
<organism evidence="1 2">
    <name type="scientific">Chitinophaga horti</name>
    <dbReference type="NCBI Taxonomy" id="2920382"/>
    <lineage>
        <taxon>Bacteria</taxon>
        <taxon>Pseudomonadati</taxon>
        <taxon>Bacteroidota</taxon>
        <taxon>Chitinophagia</taxon>
        <taxon>Chitinophagales</taxon>
        <taxon>Chitinophagaceae</taxon>
        <taxon>Chitinophaga</taxon>
    </lineage>
</organism>